<evidence type="ECO:0000313" key="3">
    <source>
        <dbReference type="Proteomes" id="UP000050501"/>
    </source>
</evidence>
<keyword evidence="3" id="KW-1185">Reference proteome</keyword>
<proteinExistence type="predicted"/>
<accession>A0A0P6XCT6</accession>
<evidence type="ECO:0000313" key="2">
    <source>
        <dbReference type="EMBL" id="KPL80425.1"/>
    </source>
</evidence>
<protein>
    <submittedName>
        <fullName evidence="2">Uncharacterized protein</fullName>
    </submittedName>
</protein>
<comment type="caution">
    <text evidence="2">The sequence shown here is derived from an EMBL/GenBank/DDBJ whole genome shotgun (WGS) entry which is preliminary data.</text>
</comment>
<feature type="transmembrane region" description="Helical" evidence="1">
    <location>
        <begin position="7"/>
        <end position="27"/>
    </location>
</feature>
<feature type="transmembrane region" description="Helical" evidence="1">
    <location>
        <begin position="72"/>
        <end position="94"/>
    </location>
</feature>
<feature type="transmembrane region" description="Helical" evidence="1">
    <location>
        <begin position="100"/>
        <end position="116"/>
    </location>
</feature>
<name>A0A0P6XCT6_9CHLR</name>
<sequence>MHTLRKSPLLAALGFLWVLGILGLYYVSHKPFTPELAVQVVSRAWELAAVGLLTALAGGLGWRLAPRLPLPPLAALSLQAALGFGLLALGVLAVGQIPGVLRWALWAALPVGGWLLRRDLRAWLAQAAGVKALWRRSDGCSRAVRARVRRVRERVMLEAPMNNQGNCTLFPTRGGWETFPRRGIFSRLEG</sequence>
<feature type="transmembrane region" description="Helical" evidence="1">
    <location>
        <begin position="47"/>
        <end position="65"/>
    </location>
</feature>
<dbReference type="Proteomes" id="UP000050501">
    <property type="component" value="Unassembled WGS sequence"/>
</dbReference>
<dbReference type="RefSeq" id="WP_075071174.1">
    <property type="nucleotide sequence ID" value="NZ_LGCM01000042.1"/>
</dbReference>
<organism evidence="2 3">
    <name type="scientific">Levilinea saccharolytica</name>
    <dbReference type="NCBI Taxonomy" id="229921"/>
    <lineage>
        <taxon>Bacteria</taxon>
        <taxon>Bacillati</taxon>
        <taxon>Chloroflexota</taxon>
        <taxon>Anaerolineae</taxon>
        <taxon>Anaerolineales</taxon>
        <taxon>Anaerolineaceae</taxon>
        <taxon>Levilinea</taxon>
    </lineage>
</organism>
<dbReference type="AlphaFoldDB" id="A0A0P6XCT6"/>
<dbReference type="EMBL" id="LGCM01000042">
    <property type="protein sequence ID" value="KPL80425.1"/>
    <property type="molecule type" value="Genomic_DNA"/>
</dbReference>
<keyword evidence="1" id="KW-1133">Transmembrane helix</keyword>
<reference evidence="2 3" key="1">
    <citation type="submission" date="2015-07" db="EMBL/GenBank/DDBJ databases">
        <title>Genome sequence of Levilinea saccharolytica DSM 16555.</title>
        <authorList>
            <person name="Hemp J."/>
            <person name="Ward L.M."/>
            <person name="Pace L.A."/>
            <person name="Fischer W.W."/>
        </authorList>
    </citation>
    <scope>NUCLEOTIDE SEQUENCE [LARGE SCALE GENOMIC DNA]</scope>
    <source>
        <strain evidence="2 3">KIBI-1</strain>
    </source>
</reference>
<keyword evidence="1" id="KW-0472">Membrane</keyword>
<evidence type="ECO:0000256" key="1">
    <source>
        <dbReference type="SAM" id="Phobius"/>
    </source>
</evidence>
<keyword evidence="1" id="KW-0812">Transmembrane</keyword>
<gene>
    <name evidence="2" type="ORF">ADN01_12190</name>
</gene>